<dbReference type="EMBL" id="QTUC01000001">
    <property type="protein sequence ID" value="REF35902.1"/>
    <property type="molecule type" value="Genomic_DNA"/>
</dbReference>
<proteinExistence type="predicted"/>
<keyword evidence="3" id="KW-1185">Reference proteome</keyword>
<feature type="transmembrane region" description="Helical" evidence="1">
    <location>
        <begin position="57"/>
        <end position="77"/>
    </location>
</feature>
<protein>
    <submittedName>
        <fullName evidence="2">Uncharacterized protein DUF2530</fullName>
    </submittedName>
</protein>
<keyword evidence="1" id="KW-0472">Membrane</keyword>
<evidence type="ECO:0000313" key="3">
    <source>
        <dbReference type="Proteomes" id="UP000256485"/>
    </source>
</evidence>
<dbReference type="Pfam" id="PF10745">
    <property type="entry name" value="DUF2530"/>
    <property type="match status" value="1"/>
</dbReference>
<reference evidence="2 3" key="1">
    <citation type="submission" date="2018-08" db="EMBL/GenBank/DDBJ databases">
        <title>Sequencing the genomes of 1000 actinobacteria strains.</title>
        <authorList>
            <person name="Klenk H.-P."/>
        </authorList>
    </citation>
    <scope>NUCLEOTIDE SEQUENCE [LARGE SCALE GENOMIC DNA]</scope>
    <source>
        <strain evidence="2 3">DSM 22891</strain>
    </source>
</reference>
<comment type="caution">
    <text evidence="2">The sequence shown here is derived from an EMBL/GenBank/DDBJ whole genome shotgun (WGS) entry which is preliminary data.</text>
</comment>
<organism evidence="2 3">
    <name type="scientific">Thermasporomyces composti</name>
    <dbReference type="NCBI Taxonomy" id="696763"/>
    <lineage>
        <taxon>Bacteria</taxon>
        <taxon>Bacillati</taxon>
        <taxon>Actinomycetota</taxon>
        <taxon>Actinomycetes</taxon>
        <taxon>Propionibacteriales</taxon>
        <taxon>Nocardioidaceae</taxon>
        <taxon>Thermasporomyces</taxon>
    </lineage>
</organism>
<dbReference type="RefSeq" id="WP_245940977.1">
    <property type="nucleotide sequence ID" value="NZ_QTUC01000001.1"/>
</dbReference>
<gene>
    <name evidence="2" type="ORF">DFJ64_1294</name>
</gene>
<evidence type="ECO:0000313" key="2">
    <source>
        <dbReference type="EMBL" id="REF35902.1"/>
    </source>
</evidence>
<dbReference type="Proteomes" id="UP000256485">
    <property type="component" value="Unassembled WGS sequence"/>
</dbReference>
<name>A0A3D9V291_THECX</name>
<accession>A0A3D9V291</accession>
<keyword evidence="1" id="KW-1133">Transmembrane helix</keyword>
<evidence type="ECO:0000256" key="1">
    <source>
        <dbReference type="SAM" id="Phobius"/>
    </source>
</evidence>
<feature type="transmembrane region" description="Helical" evidence="1">
    <location>
        <begin position="27"/>
        <end position="45"/>
    </location>
</feature>
<keyword evidence="1" id="KW-0812">Transmembrane</keyword>
<sequence>MSRARKRRLPLLAQAEVEPLDVDGVRALAVGTVLWLVAFLILLPFAEHLREDGREWWLATCLTGVGLGLIGLGYCVWRRSRRPSNAQESSDDEG</sequence>
<dbReference type="InterPro" id="IPR019681">
    <property type="entry name" value="DUF2530"/>
</dbReference>
<dbReference type="AlphaFoldDB" id="A0A3D9V291"/>